<evidence type="ECO:0000313" key="7">
    <source>
        <dbReference type="Proteomes" id="UP000887562"/>
    </source>
</evidence>
<feature type="domain" description="HECT" evidence="6">
    <location>
        <begin position="2277"/>
        <end position="2683"/>
    </location>
</feature>
<proteinExistence type="inferred from homology"/>
<dbReference type="Pfam" id="PF00632">
    <property type="entry name" value="HECT"/>
    <property type="match status" value="1"/>
</dbReference>
<dbReference type="InterPro" id="IPR035983">
    <property type="entry name" value="Hect_E3_ubiquitin_ligase"/>
</dbReference>
<dbReference type="GO" id="GO:0016607">
    <property type="term" value="C:nuclear speck"/>
    <property type="evidence" value="ECO:0007669"/>
    <property type="project" value="TreeGrafter"/>
</dbReference>
<dbReference type="PANTHER" id="PTHR45670">
    <property type="entry name" value="E3 UBIQUITIN-PROTEIN LIGASE TRIP12"/>
    <property type="match status" value="1"/>
</dbReference>
<dbReference type="GO" id="GO:0061630">
    <property type="term" value="F:ubiquitin protein ligase activity"/>
    <property type="evidence" value="ECO:0007669"/>
    <property type="project" value="UniProtKB-UniRule"/>
</dbReference>
<keyword evidence="2 3" id="KW-0833">Ubl conjugation pathway</keyword>
<dbReference type="SUPFAM" id="SSF48371">
    <property type="entry name" value="ARM repeat"/>
    <property type="match status" value="1"/>
</dbReference>
<dbReference type="SUPFAM" id="SSF48403">
    <property type="entry name" value="Ankyrin repeat"/>
    <property type="match status" value="1"/>
</dbReference>
<dbReference type="SUPFAM" id="SSF56204">
    <property type="entry name" value="Hect, E3 ligase catalytic domain"/>
    <property type="match status" value="1"/>
</dbReference>
<dbReference type="InterPro" id="IPR045322">
    <property type="entry name" value="HECTD1/TRIP12-like"/>
</dbReference>
<dbReference type="WBParaSite" id="maker-E.canG7_contigs_8991-snap-gene-1.61-mRNA-1">
    <property type="protein sequence ID" value="maker-E.canG7_contigs_8991-snap-gene-1.61-mRNA-1"/>
    <property type="gene ID" value="EcG7_00890"/>
</dbReference>
<evidence type="ECO:0000256" key="5">
    <source>
        <dbReference type="SAM" id="MobiDB-lite"/>
    </source>
</evidence>
<dbReference type="InterPro" id="IPR016024">
    <property type="entry name" value="ARM-type_fold"/>
</dbReference>
<evidence type="ECO:0000256" key="2">
    <source>
        <dbReference type="ARBA" id="ARBA00022786"/>
    </source>
</evidence>
<evidence type="ECO:0000256" key="4">
    <source>
        <dbReference type="RuleBase" id="RU369009"/>
    </source>
</evidence>
<dbReference type="Gene3D" id="1.25.40.20">
    <property type="entry name" value="Ankyrin repeat-containing domain"/>
    <property type="match status" value="1"/>
</dbReference>
<dbReference type="InterPro" id="IPR036770">
    <property type="entry name" value="Ankyrin_rpt-contain_sf"/>
</dbReference>
<dbReference type="PANTHER" id="PTHR45670:SF1">
    <property type="entry name" value="E3 UBIQUITIN-PROTEIN LIGASE HECTD1"/>
    <property type="match status" value="1"/>
</dbReference>
<organism evidence="7 8">
    <name type="scientific">Echinococcus canadensis</name>
    <dbReference type="NCBI Taxonomy" id="519352"/>
    <lineage>
        <taxon>Eukaryota</taxon>
        <taxon>Metazoa</taxon>
        <taxon>Spiralia</taxon>
        <taxon>Lophotrochozoa</taxon>
        <taxon>Platyhelminthes</taxon>
        <taxon>Cestoda</taxon>
        <taxon>Eucestoda</taxon>
        <taxon>Cyclophyllidea</taxon>
        <taxon>Taeniidae</taxon>
        <taxon>Echinococcus</taxon>
        <taxon>Echinococcus canadensis group</taxon>
    </lineage>
</organism>
<dbReference type="GO" id="GO:0000209">
    <property type="term" value="P:protein polyubiquitination"/>
    <property type="evidence" value="ECO:0007669"/>
    <property type="project" value="TreeGrafter"/>
</dbReference>
<dbReference type="SMART" id="SM00248">
    <property type="entry name" value="ANK"/>
    <property type="match status" value="2"/>
</dbReference>
<dbReference type="Gene3D" id="3.30.2410.10">
    <property type="entry name" value="Hect, E3 ligase catalytic domain"/>
    <property type="match status" value="1"/>
</dbReference>
<comment type="function">
    <text evidence="4">E3 ubiquitin-protein ligase which accepts ubiquitin from an E2 ubiquitin-conjugating enzyme in the form of a thioester and then directly transfers the ubiquitin to targeted substrates.</text>
</comment>
<dbReference type="Proteomes" id="UP000887562">
    <property type="component" value="Unplaced"/>
</dbReference>
<evidence type="ECO:0000256" key="3">
    <source>
        <dbReference type="PROSITE-ProRule" id="PRU00104"/>
    </source>
</evidence>
<dbReference type="GO" id="GO:0043161">
    <property type="term" value="P:proteasome-mediated ubiquitin-dependent protein catabolic process"/>
    <property type="evidence" value="ECO:0007669"/>
    <property type="project" value="TreeGrafter"/>
</dbReference>
<dbReference type="PROSITE" id="PS50237">
    <property type="entry name" value="HECT"/>
    <property type="match status" value="1"/>
</dbReference>
<dbReference type="InterPro" id="IPR002110">
    <property type="entry name" value="Ankyrin_rpt"/>
</dbReference>
<comment type="similarity">
    <text evidence="4">Belongs to the UPL family. K-HECT subfamily.</text>
</comment>
<keyword evidence="7" id="KW-1185">Reference proteome</keyword>
<evidence type="ECO:0000313" key="8">
    <source>
        <dbReference type="WBParaSite" id="maker-E.canG7_contigs_8991-snap-gene-1.61-mRNA-1"/>
    </source>
</evidence>
<comment type="pathway">
    <text evidence="4">Protein modification; protein ubiquitination.</text>
</comment>
<dbReference type="Gene3D" id="3.90.1750.10">
    <property type="entry name" value="Hect, E3 ligase catalytic domains"/>
    <property type="match status" value="1"/>
</dbReference>
<keyword evidence="1 4" id="KW-0808">Transferase</keyword>
<dbReference type="EC" id="2.3.2.26" evidence="4"/>
<accession>A0A915F0H6</accession>
<dbReference type="SMART" id="SM00119">
    <property type="entry name" value="HECTc"/>
    <property type="match status" value="1"/>
</dbReference>
<feature type="active site" description="Glycyl thioester intermediate" evidence="3">
    <location>
        <position position="2657"/>
    </location>
</feature>
<dbReference type="InterPro" id="IPR000569">
    <property type="entry name" value="HECT_dom"/>
</dbReference>
<comment type="catalytic activity">
    <reaction evidence="4">
        <text>S-ubiquitinyl-[E2 ubiquitin-conjugating enzyme]-L-cysteine + [acceptor protein]-L-lysine = [E2 ubiquitin-conjugating enzyme]-L-cysteine + N(6)-ubiquitinyl-[acceptor protein]-L-lysine.</text>
        <dbReference type="EC" id="2.3.2.26"/>
    </reaction>
</comment>
<evidence type="ECO:0000256" key="1">
    <source>
        <dbReference type="ARBA" id="ARBA00022679"/>
    </source>
</evidence>
<evidence type="ECO:0000259" key="6">
    <source>
        <dbReference type="PROSITE" id="PS50237"/>
    </source>
</evidence>
<protein>
    <recommendedName>
        <fullName evidence="4">E3 ubiquitin-protein ligase</fullName>
        <ecNumber evidence="4">2.3.2.26</ecNumber>
    </recommendedName>
</protein>
<reference evidence="8" key="1">
    <citation type="submission" date="2022-11" db="UniProtKB">
        <authorList>
            <consortium name="WormBaseParasite"/>
        </authorList>
    </citation>
    <scope>IDENTIFICATION</scope>
</reference>
<name>A0A915F0H6_9CEST</name>
<feature type="region of interest" description="Disordered" evidence="5">
    <location>
        <begin position="1813"/>
        <end position="1834"/>
    </location>
</feature>
<sequence>MEASILAELLQANDNLDLNLAALEQLSLIVLQAESADSLKKFYPPTSFVPILVNFFLDASVEAIVLETAARVMTYYVQLLPFDTIASLTDQESLFFAIAHRISRCNLNSKIESDLAQQLIKERATGQKVQDLRRWIFKLLNLSLHRDAIVKFGALESLNNIVNFYLKYSVHLGCMNEALNGDRLLECLLFLLMSDMESFSHFSKLAHSDFEPLILNLLDGLIYITLYEENEPFVVQQSPSICTTADDPEIRESWKRFQAYVSFRVSTEAKESPFASFFVPQDGQDYSPFRSKLDNLGLSNDLDIVSNVFHLWIKRAIVNKTSIVDILMAMNAVQMRTCWYDLGGRSLLASAVDSRYPSAMMALVNRGSDPNSGLKETPLHVAASQSDLESLRFLLSLRNSNVGVATNPLLRDTLGRTPRECCEKSDLAELLRINEEEFQAQFGILQEGTSGQLMKKSLPLLIRGYNTSMNPLLRLQALCLITRVCRSCPGYAMINLTLKEEEQETSKNLRTQLLNLITSGLNQGCTSEACQMLSLISALVDHPGVREGLQRHGVLEFLSWRLEAEALLKENLQDVSEHEKKWIIYLPNDLTDPEVTHYENTENPSNYGNSRVRPQCIYEISWDQAYQFGDWFVLRSGNSSVVILQEYVALYIEVKLRQILDYLMVPTIFATLLTCPEVMKGKETQSTPEIDQARARNLKKLEAKTIILGSSAEGGQIRDNEDATSQWLKCQACIMRTCGCKAGVIPLPLKCTQAKVSSPETLHGTCGTLLCKPEYKLPIEKTVASSSKLAPEDRACVTKKTSIATCRELNPEKRPLSALTTKSPSDSTDNHRFVDLSTPNQESPSILNFDYTRTRLRTTESDFESEGNQNSKTKVNPLNRLTAGLLSLSVSSSGLVVGLREAVGAERYLKALETADNEMVTCNHIECTGAFDPDFYRHSIKSWIKDREEQKTAKQTLPDDVSSEKIIISPSRLGGVRFFGTDGSLIYRANAFSRTARLQRLHPFLESLTLNQRKLLRTFYRSCYLRKLRDCFIQRGTELLETLKPIVTAEYSKYTLTLMSMARTCENITKSECKTHKIELSQCPSLHDSISNATPYEVVTSELIPALLALFKHCSHDRLRDLCSWGGSSVFNNGIVTSQQRVLKNLFEDALEGLIRKLIETVELFERYPLALPNLGGSYEQLVQRSIYLQPKLRGISRTQSPSMVGRQIHSRKVDLSNYRIYTAPLVTFHQLQNWLQEKIDNSPWYMDVLESVGFMQDVSQPDQEILLVPPSESVANLESDVTKVEKSESLKIYFGGLFHWLSTNGGRELKNRVNPARFFKRIKMSTSDTKINNRPFHLSNIIYKEDSNRSDEDLTQTQSPVWIKINARGPQSHIVPMLNQPWIFIDTGFLLETSHYLIKVPMSSGQWPRLQHWKLLASADSKSWDLLSEHHVYPRGQTPSSYWGSQGERIWAVNSPRTPYRFYWLISLLHPHIKSTELEAYPNSGGTPNLSLGQLNESSNFIELQNIEFYGCLKSVCLTSKFDAIEDTVDYLAQIKPGIIVVLKNFQLPESYLKEIWPPSSKNDGENPPWLSEASSLSLGLVLSRVESGYATVAWFKPIPNENQGECSSRVVIERSSKGKDNSSQPSRFIFPSHVLNHTSLMELALPDPENLALQSFAKNIALCGNLTTVMEEEWGLRQNTTTQNSVVSIDQPMGEEVIRQKKGETLETLHSPQLSASTPINFGQLVLPYCGEAFRLSDFHFNISFYGSSLSPLRTLHSGSSTLCALDSSSQDVDYRLTAPHAYDILTRGIDSSNQSKIATLDANLPGFIPPFDSRSGSQSQPATIAFDPSEGNYELRGETDLRSQKLHLWLSWNRSDPSEDGTSASSLNSVKITAFGPRGQQPLPNSDISIFHCWTEGIGVAEEFPGCGRLKRPISPTLSNCQRTYTLNYSYDLKPSAISEEGLHGEDNASLIYSSLDKLPFIIPHSDNTPGQKITSADLVEQCLSLLHILHDVASSSDPNQQPLTSFFKGGVMNPMSHPLSCAADAFFSSRLRRKVQTFMDNPWSIIQAAGNPVSTKISDEIDKNSIDMVTWCRMLMQKYHFLFPFSIRVDFWQVTSLGLGRSIAWLQQQQQRQTGGQLSVFGGIGSAHAILGAYSQSADVESNSANILKLRISASDFSYLWGPSMLLNFTKESDKDLTCTDDWIEDGSTPVADNIESLNRLPHPQTPPLGFDTSIVTSTSSSPPSYTQANGLNLLGRLQREAASVPRPSDMEEDGQCSFWPAAVRLLIAHATRKQELEVGFENEEGTGLGPTMEFYALISAERKSHCIWVADYASTEKGFGEHVKIAAEKGELEKGWRVSGSEKVTHVHPRNGLFPAAWPANALPQGAEERFRVLGIALAKCLQDQRRMDLHFSTSFLKLLMDHGKTETSDLARRLEDFMEIYPEQGKFFLLCLKYLNCAKTTASTPEDREQLEVKYFSSKLSDLCLTMEFPSITTKFGQSSFRLEDRYDWDNPESRIQPQQHIEEAKVIDYENLEIYIKRSIDFAMNKGIEKQIKALRDGFNLVFPLETLAIFTPDELSQLISGDMSPNKWTYEEMLAAFEPVAGYTRQSPTYLMLLDVLLDFTGLERKCFVKFVTGSPNLPPGGFRNLHPKIKVAKKDAGTSGPYPSVNTCMHYLKLPEYDTAEQLKEKLLDAATQP</sequence>